<accession>A0A9P4LJ21</accession>
<dbReference type="EMBL" id="ML978236">
    <property type="protein sequence ID" value="KAF2026790.1"/>
    <property type="molecule type" value="Genomic_DNA"/>
</dbReference>
<sequence>ETLKTTALANCRLLYGSDRFKFYDILQSMDEEENTFCIALVCSREGESKILRMAVDDCPIKAIRSMVVRLQKDCFPVLMNVGAGLQSGGQLGYSNELTGKFELAEPMRFFKPDGAVDDTQTL</sequence>
<feature type="non-terminal residue" evidence="1">
    <location>
        <position position="122"/>
    </location>
</feature>
<reference evidence="1" key="1">
    <citation type="journal article" date="2020" name="Stud. Mycol.">
        <title>101 Dothideomycetes genomes: a test case for predicting lifestyles and emergence of pathogens.</title>
        <authorList>
            <person name="Haridas S."/>
            <person name="Albert R."/>
            <person name="Binder M."/>
            <person name="Bloem J."/>
            <person name="Labutti K."/>
            <person name="Salamov A."/>
            <person name="Andreopoulos B."/>
            <person name="Baker S."/>
            <person name="Barry K."/>
            <person name="Bills G."/>
            <person name="Bluhm B."/>
            <person name="Cannon C."/>
            <person name="Castanera R."/>
            <person name="Culley D."/>
            <person name="Daum C."/>
            <person name="Ezra D."/>
            <person name="Gonzalez J."/>
            <person name="Henrissat B."/>
            <person name="Kuo A."/>
            <person name="Liang C."/>
            <person name="Lipzen A."/>
            <person name="Lutzoni F."/>
            <person name="Magnuson J."/>
            <person name="Mondo S."/>
            <person name="Nolan M."/>
            <person name="Ohm R."/>
            <person name="Pangilinan J."/>
            <person name="Park H.-J."/>
            <person name="Ramirez L."/>
            <person name="Alfaro M."/>
            <person name="Sun H."/>
            <person name="Tritt A."/>
            <person name="Yoshinaga Y."/>
            <person name="Zwiers L.-H."/>
            <person name="Turgeon B."/>
            <person name="Goodwin S."/>
            <person name="Spatafora J."/>
            <person name="Crous P."/>
            <person name="Grigoriev I."/>
        </authorList>
    </citation>
    <scope>NUCLEOTIDE SEQUENCE</scope>
    <source>
        <strain evidence="1">CBS 110217</strain>
    </source>
</reference>
<comment type="caution">
    <text evidence="1">The sequence shown here is derived from an EMBL/GenBank/DDBJ whole genome shotgun (WGS) entry which is preliminary data.</text>
</comment>
<evidence type="ECO:0000313" key="1">
    <source>
        <dbReference type="EMBL" id="KAF2026790.1"/>
    </source>
</evidence>
<organism evidence="1 2">
    <name type="scientific">Setomelanomma holmii</name>
    <dbReference type="NCBI Taxonomy" id="210430"/>
    <lineage>
        <taxon>Eukaryota</taxon>
        <taxon>Fungi</taxon>
        <taxon>Dikarya</taxon>
        <taxon>Ascomycota</taxon>
        <taxon>Pezizomycotina</taxon>
        <taxon>Dothideomycetes</taxon>
        <taxon>Pleosporomycetidae</taxon>
        <taxon>Pleosporales</taxon>
        <taxon>Pleosporineae</taxon>
        <taxon>Phaeosphaeriaceae</taxon>
        <taxon>Setomelanomma</taxon>
    </lineage>
</organism>
<protein>
    <submittedName>
        <fullName evidence="1">Uncharacterized protein</fullName>
    </submittedName>
</protein>
<dbReference type="OrthoDB" id="3741724at2759"/>
<dbReference type="Proteomes" id="UP000799777">
    <property type="component" value="Unassembled WGS sequence"/>
</dbReference>
<keyword evidence="2" id="KW-1185">Reference proteome</keyword>
<feature type="non-terminal residue" evidence="1">
    <location>
        <position position="1"/>
    </location>
</feature>
<evidence type="ECO:0000313" key="2">
    <source>
        <dbReference type="Proteomes" id="UP000799777"/>
    </source>
</evidence>
<gene>
    <name evidence="1" type="ORF">EK21DRAFT_29175</name>
</gene>
<proteinExistence type="predicted"/>
<name>A0A9P4LJ21_9PLEO</name>
<dbReference type="AlphaFoldDB" id="A0A9P4LJ21"/>